<gene>
    <name evidence="1" type="ORF">DLM46_30320</name>
</gene>
<accession>A0A370N0E3</accession>
<comment type="caution">
    <text evidence="1">The sequence shown here is derived from an EMBL/GenBank/DDBJ whole genome shotgun (WGS) entry which is preliminary data.</text>
</comment>
<organism evidence="1 2">
    <name type="scientific">Paraburkholderia lacunae</name>
    <dbReference type="NCBI Taxonomy" id="2211104"/>
    <lineage>
        <taxon>Bacteria</taxon>
        <taxon>Pseudomonadati</taxon>
        <taxon>Pseudomonadota</taxon>
        <taxon>Betaproteobacteria</taxon>
        <taxon>Burkholderiales</taxon>
        <taxon>Burkholderiaceae</taxon>
        <taxon>Paraburkholderia</taxon>
    </lineage>
</organism>
<name>A0A370N0E3_9BURK</name>
<dbReference type="Proteomes" id="UP000254875">
    <property type="component" value="Unassembled WGS sequence"/>
</dbReference>
<proteinExistence type="predicted"/>
<dbReference type="OrthoDB" id="8926609at2"/>
<evidence type="ECO:0000313" key="2">
    <source>
        <dbReference type="Proteomes" id="UP000254875"/>
    </source>
</evidence>
<keyword evidence="2" id="KW-1185">Reference proteome</keyword>
<evidence type="ECO:0000313" key="1">
    <source>
        <dbReference type="EMBL" id="RDJ99083.1"/>
    </source>
</evidence>
<dbReference type="EMBL" id="QHKS01000026">
    <property type="protein sequence ID" value="RDJ99083.1"/>
    <property type="molecule type" value="Genomic_DNA"/>
</dbReference>
<protein>
    <submittedName>
        <fullName evidence="1">Uncharacterized protein</fullName>
    </submittedName>
</protein>
<reference evidence="2" key="1">
    <citation type="submission" date="2018-05" db="EMBL/GenBank/DDBJ databases">
        <authorList>
            <person name="Feng T."/>
        </authorList>
    </citation>
    <scope>NUCLEOTIDE SEQUENCE [LARGE SCALE GENOMIC DNA]</scope>
    <source>
        <strain evidence="2">S27</strain>
    </source>
</reference>
<dbReference type="AlphaFoldDB" id="A0A370N0E3"/>
<sequence length="82" mass="9104">MAAAEKSLRVLVDRWFGATGGRVVRVQLRRLPGPTAARCICVEAQRPAGTLTVFFFRHNDGSWHVFPPETIRPAMSLDRLAA</sequence>